<dbReference type="InterPro" id="IPR022211">
    <property type="entry name" value="PHBC_N"/>
</dbReference>
<evidence type="ECO:0000256" key="2">
    <source>
        <dbReference type="ARBA" id="ARBA00023315"/>
    </source>
</evidence>
<comment type="caution">
    <text evidence="7">The sequence shown here is derived from an EMBL/GenBank/DDBJ whole genome shotgun (WGS) entry which is preliminary data.</text>
</comment>
<reference evidence="7 8" key="1">
    <citation type="submission" date="2015-11" db="EMBL/GenBank/DDBJ databases">
        <title>Genomic analysis of 38 Legionella species identifies large and diverse effector repertoires.</title>
        <authorList>
            <person name="Burstein D."/>
            <person name="Amaro F."/>
            <person name="Zusman T."/>
            <person name="Lifshitz Z."/>
            <person name="Cohen O."/>
            <person name="Gilbert J.A."/>
            <person name="Pupko T."/>
            <person name="Shuman H.A."/>
            <person name="Segal G."/>
        </authorList>
    </citation>
    <scope>NUCLEOTIDE SEQUENCE [LARGE SCALE GENOMIC DNA]</scope>
    <source>
        <strain evidence="7 8">ORW</strain>
    </source>
</reference>
<dbReference type="AlphaFoldDB" id="A0A0W0S7D3"/>
<dbReference type="EMBL" id="LNXW01000013">
    <property type="protein sequence ID" value="KTC79335.1"/>
    <property type="molecule type" value="Genomic_DNA"/>
</dbReference>
<dbReference type="Proteomes" id="UP000054921">
    <property type="component" value="Unassembled WGS sequence"/>
</dbReference>
<dbReference type="InterPro" id="IPR010941">
    <property type="entry name" value="PhaC_N"/>
</dbReference>
<dbReference type="SUPFAM" id="SSF53474">
    <property type="entry name" value="alpha/beta-Hydrolases"/>
    <property type="match status" value="1"/>
</dbReference>
<dbReference type="GO" id="GO:0042619">
    <property type="term" value="P:poly-hydroxybutyrate biosynthetic process"/>
    <property type="evidence" value="ECO:0007669"/>
    <property type="project" value="InterPro"/>
</dbReference>
<feature type="transmembrane region" description="Helical" evidence="4">
    <location>
        <begin position="47"/>
        <end position="66"/>
    </location>
</feature>
<sequence>MNKSKKKAPKSVGNLQAPPSSESEKGDYEGLSFDRLFHATISQFSNWLSPGTLLMSFADWLIYLYFSPAKRADLNKEALKKLGHLLLYIQQQSQGEFKPCIEVRHTDHRFQNELWSQFPFNVYAQSFLLTEEWWDDATTHLRGVSKHNENIVNFVTRQFLDVCAPSNVPGMNPEVITATLNEGGMNFIKGWNNFIDDVTRDLNNLPPAGSEHYKVGENLAITPGKVIYRNRLIELIQYEPTTSTVYPEPILIIPAWIMKYYILDLSPNNSMVKFLVDKGHTVFMISWKNPTSEDRDLDFSDYAIQGVMDALNTINQIIPNEKIHTVGYCIGGTLLTMVAAKMAAKEDDRLKSMTLFAAQTDFQDAGELQLFIDENQLTYIEDIMWEKGYLDGSQMAGAFSMLRSIDLIWSRIVYDYLLGKRQEVSDLMAWDYDTTRMPYKMHSEYLRSLFLNNDLVEGRFKILDDTINLADIRVPTFVVSTIKDHIAPWKSVYKIHYFIDSDITFVLTNAGHNTGIVNKPGESGRSYHMLTHKTDDKHLSPDVWLEKAPHFKDSWWPAWEKWVADRSSSKKQPPDFGNPAKDIRPLCDAPGTYVLKK</sequence>
<dbReference type="Pfam" id="PF12551">
    <property type="entry name" value="PHBC_N"/>
    <property type="match status" value="1"/>
</dbReference>
<dbReference type="GO" id="GO:0016746">
    <property type="term" value="F:acyltransferase activity"/>
    <property type="evidence" value="ECO:0007669"/>
    <property type="project" value="UniProtKB-KW"/>
</dbReference>
<dbReference type="PATRIC" id="fig|28084.5.peg.1476"/>
<feature type="domain" description="Poly-beta-hydroxybutyrate polymerase N-terminal" evidence="6">
    <location>
        <begin position="33"/>
        <end position="70"/>
    </location>
</feature>
<dbReference type="OrthoDB" id="7208816at2"/>
<accession>A0A0W0S7D3</accession>
<evidence type="ECO:0000256" key="3">
    <source>
        <dbReference type="SAM" id="MobiDB-lite"/>
    </source>
</evidence>
<name>A0A0W0S7D3_9GAMM</name>
<proteinExistence type="predicted"/>
<dbReference type="STRING" id="28084.Lche_1355"/>
<feature type="domain" description="Poly-beta-hydroxybutyrate polymerase N-terminal" evidence="5">
    <location>
        <begin position="107"/>
        <end position="275"/>
    </location>
</feature>
<dbReference type="PANTHER" id="PTHR36837:SF5">
    <property type="entry name" value="POLY-3-HYDROXYBUTYRATE SYNTHASE"/>
    <property type="match status" value="1"/>
</dbReference>
<dbReference type="Gene3D" id="3.40.50.1820">
    <property type="entry name" value="alpha/beta hydrolase"/>
    <property type="match status" value="1"/>
</dbReference>
<evidence type="ECO:0000256" key="4">
    <source>
        <dbReference type="SAM" id="Phobius"/>
    </source>
</evidence>
<evidence type="ECO:0000313" key="8">
    <source>
        <dbReference type="Proteomes" id="UP000054921"/>
    </source>
</evidence>
<protein>
    <submittedName>
        <fullName evidence="7">PHA synthase</fullName>
    </submittedName>
</protein>
<evidence type="ECO:0000259" key="5">
    <source>
        <dbReference type="Pfam" id="PF07167"/>
    </source>
</evidence>
<keyword evidence="4" id="KW-1133">Transmembrane helix</keyword>
<dbReference type="InterPro" id="IPR051321">
    <property type="entry name" value="PHA/PHB_synthase"/>
</dbReference>
<keyword evidence="1" id="KW-0808">Transferase</keyword>
<keyword evidence="4" id="KW-0812">Transmembrane</keyword>
<gene>
    <name evidence="7" type="primary">phbC_1</name>
    <name evidence="7" type="ORF">Lche_1355</name>
</gene>
<dbReference type="Pfam" id="PF07167">
    <property type="entry name" value="PhaC_N"/>
    <property type="match status" value="1"/>
</dbReference>
<evidence type="ECO:0000259" key="6">
    <source>
        <dbReference type="Pfam" id="PF12551"/>
    </source>
</evidence>
<evidence type="ECO:0000313" key="7">
    <source>
        <dbReference type="EMBL" id="KTC79335.1"/>
    </source>
</evidence>
<keyword evidence="2" id="KW-0012">Acyltransferase</keyword>
<feature type="region of interest" description="Disordered" evidence="3">
    <location>
        <begin position="1"/>
        <end position="26"/>
    </location>
</feature>
<dbReference type="InterPro" id="IPR029058">
    <property type="entry name" value="AB_hydrolase_fold"/>
</dbReference>
<feature type="region of interest" description="Disordered" evidence="3">
    <location>
        <begin position="568"/>
        <end position="597"/>
    </location>
</feature>
<evidence type="ECO:0000256" key="1">
    <source>
        <dbReference type="ARBA" id="ARBA00022679"/>
    </source>
</evidence>
<organism evidence="7 8">
    <name type="scientific">Legionella cherrii</name>
    <dbReference type="NCBI Taxonomy" id="28084"/>
    <lineage>
        <taxon>Bacteria</taxon>
        <taxon>Pseudomonadati</taxon>
        <taxon>Pseudomonadota</taxon>
        <taxon>Gammaproteobacteria</taxon>
        <taxon>Legionellales</taxon>
        <taxon>Legionellaceae</taxon>
        <taxon>Legionella</taxon>
    </lineage>
</organism>
<keyword evidence="4" id="KW-0472">Membrane</keyword>
<dbReference type="RefSeq" id="WP_058387620.1">
    <property type="nucleotide sequence ID" value="NZ_LNXW01000013.1"/>
</dbReference>
<dbReference type="PANTHER" id="PTHR36837">
    <property type="entry name" value="POLY(3-HYDROXYALKANOATE) POLYMERASE SUBUNIT PHAC"/>
    <property type="match status" value="1"/>
</dbReference>